<dbReference type="PANTHER" id="PTHR35146">
    <property type="entry name" value="UPF0178 PROTEIN YAII"/>
    <property type="match status" value="1"/>
</dbReference>
<organism evidence="3 4">
    <name type="scientific">Halalkalibacter nanhaiisediminis</name>
    <dbReference type="NCBI Taxonomy" id="688079"/>
    <lineage>
        <taxon>Bacteria</taxon>
        <taxon>Bacillati</taxon>
        <taxon>Bacillota</taxon>
        <taxon>Bacilli</taxon>
        <taxon>Bacillales</taxon>
        <taxon>Bacillaceae</taxon>
        <taxon>Halalkalibacter</taxon>
    </lineage>
</organism>
<dbReference type="AlphaFoldDB" id="A0A562QM01"/>
<accession>A0A562QM01</accession>
<evidence type="ECO:0000256" key="2">
    <source>
        <dbReference type="HAMAP-Rule" id="MF_00489"/>
    </source>
</evidence>
<comment type="caution">
    <text evidence="3">The sequence shown here is derived from an EMBL/GenBank/DDBJ whole genome shotgun (WGS) entry which is preliminary data.</text>
</comment>
<name>A0A562QM01_9BACI</name>
<dbReference type="InterPro" id="IPR003791">
    <property type="entry name" value="UPF0178"/>
</dbReference>
<keyword evidence="4" id="KW-1185">Reference proteome</keyword>
<dbReference type="PANTHER" id="PTHR35146:SF1">
    <property type="entry name" value="UPF0178 PROTEIN YAII"/>
    <property type="match status" value="1"/>
</dbReference>
<reference evidence="3 4" key="1">
    <citation type="journal article" date="2015" name="Stand. Genomic Sci.">
        <title>Genomic Encyclopedia of Bacterial and Archaeal Type Strains, Phase III: the genomes of soil and plant-associated and newly described type strains.</title>
        <authorList>
            <person name="Whitman W.B."/>
            <person name="Woyke T."/>
            <person name="Klenk H.P."/>
            <person name="Zhou Y."/>
            <person name="Lilburn T.G."/>
            <person name="Beck B.J."/>
            <person name="De Vos P."/>
            <person name="Vandamme P."/>
            <person name="Eisen J.A."/>
            <person name="Garrity G."/>
            <person name="Hugenholtz P."/>
            <person name="Kyrpides N.C."/>
        </authorList>
    </citation>
    <scope>NUCLEOTIDE SEQUENCE [LARGE SCALE GENOMIC DNA]</scope>
    <source>
        <strain evidence="3 4">CGMCC 1.10116</strain>
    </source>
</reference>
<dbReference type="NCBIfam" id="NF001095">
    <property type="entry name" value="PRK00124.1"/>
    <property type="match status" value="1"/>
</dbReference>
<comment type="similarity">
    <text evidence="1 2">Belongs to the UPF0178 family.</text>
</comment>
<dbReference type="RefSeq" id="WP_144449462.1">
    <property type="nucleotide sequence ID" value="NZ_VLKZ01000003.1"/>
</dbReference>
<protein>
    <recommendedName>
        <fullName evidence="2">UPF0178 protein IQ10_01082</fullName>
    </recommendedName>
</protein>
<evidence type="ECO:0000256" key="1">
    <source>
        <dbReference type="ARBA" id="ARBA00008522"/>
    </source>
</evidence>
<dbReference type="HAMAP" id="MF_00489">
    <property type="entry name" value="UPF0178"/>
    <property type="match status" value="1"/>
</dbReference>
<sequence>MLNSTTMNPSLRTLYVDADACPVKEEIVDICQRFKVAMVFVSSYAHQMTLPSSVKVVTVDTDKEAADLYVMNKVKKDDICVTQDHALASILLAKGVVVLSPRGMVYREETIGQMLDARYLSQKQRRMGAKTKGPKAFQSSDRSRFMEQLEKILSIKAGTLQKSSNVKEL</sequence>
<evidence type="ECO:0000313" key="4">
    <source>
        <dbReference type="Proteomes" id="UP000315711"/>
    </source>
</evidence>
<dbReference type="EMBL" id="VLKZ01000003">
    <property type="protein sequence ID" value="TWI57759.1"/>
    <property type="molecule type" value="Genomic_DNA"/>
</dbReference>
<dbReference type="Pfam" id="PF02639">
    <property type="entry name" value="DUF188"/>
    <property type="match status" value="1"/>
</dbReference>
<dbReference type="OrthoDB" id="9798918at2"/>
<gene>
    <name evidence="3" type="ORF">IQ10_01082</name>
</gene>
<evidence type="ECO:0000313" key="3">
    <source>
        <dbReference type="EMBL" id="TWI57759.1"/>
    </source>
</evidence>
<proteinExistence type="inferred from homology"/>
<dbReference type="Proteomes" id="UP000315711">
    <property type="component" value="Unassembled WGS sequence"/>
</dbReference>